<feature type="non-terminal residue" evidence="1">
    <location>
        <position position="1"/>
    </location>
</feature>
<proteinExistence type="predicted"/>
<evidence type="ECO:0000313" key="1">
    <source>
        <dbReference type="EMBL" id="KAJ1930863.1"/>
    </source>
</evidence>
<dbReference type="EMBL" id="JANBPW010006306">
    <property type="protein sequence ID" value="KAJ1930863.1"/>
    <property type="molecule type" value="Genomic_DNA"/>
</dbReference>
<sequence>EVQAQNKTLAADLAEKRSLAEKLEADLLSVQPGSGPDRASAEDSDAVELQPMGDKDNGLLAIVTGQRDRFRQRNIELDDELRAQATSLGDLQRQVEQVKQDNLRLYEEIKYLRSYTSSQASSSRNVPFINSDTAVISMPSKYSSRSAQVDMDTGVGAKYKGMYEESLNPFNVFQRRENSRRVRSMGVLDRLVYMVSNLVMGSRRARMTLFAYITLLHLLVMITLYRSMLLADSTAHEPIHLGDAANI</sequence>
<comment type="caution">
    <text evidence="1">The sequence shown here is derived from an EMBL/GenBank/DDBJ whole genome shotgun (WGS) entry which is preliminary data.</text>
</comment>
<reference evidence="1" key="1">
    <citation type="submission" date="2022-07" db="EMBL/GenBank/DDBJ databases">
        <title>Phylogenomic reconstructions and comparative analyses of Kickxellomycotina fungi.</title>
        <authorList>
            <person name="Reynolds N.K."/>
            <person name="Stajich J.E."/>
            <person name="Barry K."/>
            <person name="Grigoriev I.V."/>
            <person name="Crous P."/>
            <person name="Smith M.E."/>
        </authorList>
    </citation>
    <scope>NUCLEOTIDE SEQUENCE</scope>
    <source>
        <strain evidence="1">NRRL 5244</strain>
    </source>
</reference>
<accession>A0ACC1IYQ5</accession>
<protein>
    <submittedName>
        <fullName evidence="1">Uncharacterized protein</fullName>
    </submittedName>
</protein>
<keyword evidence="2" id="KW-1185">Reference proteome</keyword>
<name>A0ACC1IYQ5_9FUNG</name>
<dbReference type="Proteomes" id="UP001150603">
    <property type="component" value="Unassembled WGS sequence"/>
</dbReference>
<evidence type="ECO:0000313" key="2">
    <source>
        <dbReference type="Proteomes" id="UP001150603"/>
    </source>
</evidence>
<gene>
    <name evidence="1" type="ORF">FBU59_006907</name>
</gene>
<organism evidence="1 2">
    <name type="scientific">Linderina macrospora</name>
    <dbReference type="NCBI Taxonomy" id="4868"/>
    <lineage>
        <taxon>Eukaryota</taxon>
        <taxon>Fungi</taxon>
        <taxon>Fungi incertae sedis</taxon>
        <taxon>Zoopagomycota</taxon>
        <taxon>Kickxellomycotina</taxon>
        <taxon>Kickxellomycetes</taxon>
        <taxon>Kickxellales</taxon>
        <taxon>Kickxellaceae</taxon>
        <taxon>Linderina</taxon>
    </lineage>
</organism>